<sequence>MLYLTKSYDAYITGDDDAVASLDEEYQSKVRAHADASRMVVQALEKEVEDLVATRSKQTSGPSRLRALEEKKETFTADVHKFQTVMTNWSTRIKEGEDALVEKEKELEAKVVNGKRMMAENEELAKKVEMQVVNVRDVDRMAREMQAVEHDIAKLENANAALEEKGWELEASVVSKLEETEGLAEQCNHALKKLKPSIDFQYMINAKGSSPAEILGDTYKTALKPALIALANETKRISVSKHDESIDLQKQLQGIAKVLEEKRSHVSVLQAKYNEFLFPDDCSGGFTGC</sequence>
<proteinExistence type="predicted"/>
<reference evidence="1" key="2">
    <citation type="submission" date="2025-09" db="UniProtKB">
        <authorList>
            <consortium name="EnsemblPlants"/>
        </authorList>
    </citation>
    <scope>IDENTIFICATION</scope>
</reference>
<organism evidence="1 2">
    <name type="scientific">Avena sativa</name>
    <name type="common">Oat</name>
    <dbReference type="NCBI Taxonomy" id="4498"/>
    <lineage>
        <taxon>Eukaryota</taxon>
        <taxon>Viridiplantae</taxon>
        <taxon>Streptophyta</taxon>
        <taxon>Embryophyta</taxon>
        <taxon>Tracheophyta</taxon>
        <taxon>Spermatophyta</taxon>
        <taxon>Magnoliopsida</taxon>
        <taxon>Liliopsida</taxon>
        <taxon>Poales</taxon>
        <taxon>Poaceae</taxon>
        <taxon>BOP clade</taxon>
        <taxon>Pooideae</taxon>
        <taxon>Poodae</taxon>
        <taxon>Poeae</taxon>
        <taxon>Poeae Chloroplast Group 1 (Aveneae type)</taxon>
        <taxon>Aveninae</taxon>
        <taxon>Avena</taxon>
    </lineage>
</organism>
<reference evidence="1" key="1">
    <citation type="submission" date="2021-05" db="EMBL/GenBank/DDBJ databases">
        <authorList>
            <person name="Scholz U."/>
            <person name="Mascher M."/>
            <person name="Fiebig A."/>
        </authorList>
    </citation>
    <scope>NUCLEOTIDE SEQUENCE [LARGE SCALE GENOMIC DNA]</scope>
</reference>
<protein>
    <submittedName>
        <fullName evidence="1">Uncharacterized protein</fullName>
    </submittedName>
</protein>
<evidence type="ECO:0000313" key="2">
    <source>
        <dbReference type="Proteomes" id="UP001732700"/>
    </source>
</evidence>
<evidence type="ECO:0000313" key="1">
    <source>
        <dbReference type="EnsemblPlants" id="AVESA.00010b.r2.1DG0148110.1.CDS"/>
    </source>
</evidence>
<accession>A0ACD5TY55</accession>
<dbReference type="Proteomes" id="UP001732700">
    <property type="component" value="Chromosome 1D"/>
</dbReference>
<name>A0ACD5TY55_AVESA</name>
<dbReference type="EnsemblPlants" id="AVESA.00010b.r2.1DG0148110.1">
    <property type="protein sequence ID" value="AVESA.00010b.r2.1DG0148110.1.CDS"/>
    <property type="gene ID" value="AVESA.00010b.r2.1DG0148110"/>
</dbReference>
<keyword evidence="2" id="KW-1185">Reference proteome</keyword>